<accession>A0A5B2VW45</accession>
<evidence type="ECO:0000313" key="2">
    <source>
        <dbReference type="EMBL" id="KAA2242532.1"/>
    </source>
</evidence>
<dbReference type="AlphaFoldDB" id="A0A5B2VW45"/>
<dbReference type="InterPro" id="IPR037883">
    <property type="entry name" value="Knr4/Smi1-like_sf"/>
</dbReference>
<organism evidence="2 3">
    <name type="scientific">Chitinophaga agrisoli</name>
    <dbReference type="NCBI Taxonomy" id="2607653"/>
    <lineage>
        <taxon>Bacteria</taxon>
        <taxon>Pseudomonadati</taxon>
        <taxon>Bacteroidota</taxon>
        <taxon>Chitinophagia</taxon>
        <taxon>Chitinophagales</taxon>
        <taxon>Chitinophagaceae</taxon>
        <taxon>Chitinophaga</taxon>
    </lineage>
</organism>
<feature type="domain" description="Knr4/Smi1-like" evidence="1">
    <location>
        <begin position="26"/>
        <end position="158"/>
    </location>
</feature>
<dbReference type="RefSeq" id="WP_149837404.1">
    <property type="nucleotide sequence ID" value="NZ_VUOC01000002.1"/>
</dbReference>
<evidence type="ECO:0000259" key="1">
    <source>
        <dbReference type="SMART" id="SM00860"/>
    </source>
</evidence>
<reference evidence="2 3" key="2">
    <citation type="submission" date="2019-09" db="EMBL/GenBank/DDBJ databases">
        <authorList>
            <person name="Jin C."/>
        </authorList>
    </citation>
    <scope>NUCLEOTIDE SEQUENCE [LARGE SCALE GENOMIC DNA]</scope>
    <source>
        <strain evidence="2 3">BN140078</strain>
    </source>
</reference>
<evidence type="ECO:0000313" key="3">
    <source>
        <dbReference type="Proteomes" id="UP000324611"/>
    </source>
</evidence>
<sequence length="232" mass="26711">MEPLLTALQQELTRVYPPVVAQLNAGASDQAIQETEQQLGFPLPEEVKNLYRWKDGINIGQEIPFKAHFMSSFGYFASLAEAAETYQYSVKENKELREKMFQLFSDGQGNLVLIDCDEPSKDYGKILLFDPFAVDEKHTGLTVLYDSLPAFLETMIACYREGIYSFKALATEEENQPEEEAPYRAGFVSDEDYNKYLDYDEDTEVILRTDPEREHTISKKLNPQAAYWKKKR</sequence>
<protein>
    <submittedName>
        <fullName evidence="2">SMI1/KNR4 family protein</fullName>
    </submittedName>
</protein>
<dbReference type="SMART" id="SM00860">
    <property type="entry name" value="SMI1_KNR4"/>
    <property type="match status" value="1"/>
</dbReference>
<dbReference type="Gene3D" id="3.40.1580.10">
    <property type="entry name" value="SMI1/KNR4-like"/>
    <property type="match status" value="1"/>
</dbReference>
<dbReference type="InterPro" id="IPR018958">
    <property type="entry name" value="Knr4/Smi1-like_dom"/>
</dbReference>
<gene>
    <name evidence="2" type="ORF">F0L74_08320</name>
</gene>
<dbReference type="Pfam" id="PF09346">
    <property type="entry name" value="SMI1_KNR4"/>
    <property type="match status" value="1"/>
</dbReference>
<dbReference type="SUPFAM" id="SSF160631">
    <property type="entry name" value="SMI1/KNR4-like"/>
    <property type="match status" value="1"/>
</dbReference>
<reference evidence="2 3" key="1">
    <citation type="submission" date="2019-09" db="EMBL/GenBank/DDBJ databases">
        <title>Chitinophaga ginsengihumi sp. nov., isolated from soil of ginseng rhizosphere.</title>
        <authorList>
            <person name="Lee J."/>
        </authorList>
    </citation>
    <scope>NUCLEOTIDE SEQUENCE [LARGE SCALE GENOMIC DNA]</scope>
    <source>
        <strain evidence="2 3">BN140078</strain>
    </source>
</reference>
<name>A0A5B2VW45_9BACT</name>
<dbReference type="EMBL" id="VUOC01000002">
    <property type="protein sequence ID" value="KAA2242532.1"/>
    <property type="molecule type" value="Genomic_DNA"/>
</dbReference>
<keyword evidence="3" id="KW-1185">Reference proteome</keyword>
<proteinExistence type="predicted"/>
<dbReference type="Proteomes" id="UP000324611">
    <property type="component" value="Unassembled WGS sequence"/>
</dbReference>
<comment type="caution">
    <text evidence="2">The sequence shown here is derived from an EMBL/GenBank/DDBJ whole genome shotgun (WGS) entry which is preliminary data.</text>
</comment>